<proteinExistence type="predicted"/>
<accession>A0A7C4Y4U6</accession>
<gene>
    <name evidence="1" type="ORF">ENV67_02520</name>
</gene>
<comment type="caution">
    <text evidence="1">The sequence shown here is derived from an EMBL/GenBank/DDBJ whole genome shotgun (WGS) entry which is preliminary data.</text>
</comment>
<protein>
    <submittedName>
        <fullName evidence="1">Uncharacterized protein</fullName>
    </submittedName>
</protein>
<dbReference type="EMBL" id="DTHG01000029">
    <property type="protein sequence ID" value="HGW91402.1"/>
    <property type="molecule type" value="Genomic_DNA"/>
</dbReference>
<dbReference type="PROSITE" id="PS51257">
    <property type="entry name" value="PROKAR_LIPOPROTEIN"/>
    <property type="match status" value="1"/>
</dbReference>
<sequence length="209" mass="24107">MSRIFLLIYILFFLGCKKTTLKPVVESYIPWNEKFSRKIAEGDLIVISPEKSVSASFNYVYDNVKRELTGSIVAIFGIKVANFRITDKGIYVSNNKGDTLSLQKIISSNIIPADVFINCVTYHFPFINDQRVTRMEVLEGELLSFNNYNLLLNKNSGYPLKTIYIIQKKKIEAQYNDIRSIQGTYQPFNVVMSSGNYKLEIRFKNIRLE</sequence>
<reference evidence="1" key="1">
    <citation type="journal article" date="2020" name="mSystems">
        <title>Genome- and Community-Level Interaction Insights into Carbon Utilization and Element Cycling Functions of Hydrothermarchaeota in Hydrothermal Sediment.</title>
        <authorList>
            <person name="Zhou Z."/>
            <person name="Liu Y."/>
            <person name="Xu W."/>
            <person name="Pan J."/>
            <person name="Luo Z.H."/>
            <person name="Li M."/>
        </authorList>
    </citation>
    <scope>NUCLEOTIDE SEQUENCE [LARGE SCALE GENOMIC DNA]</scope>
    <source>
        <strain evidence="1">SpSt-780</strain>
    </source>
</reference>
<name>A0A7C4Y4U6_UNCW3</name>
<dbReference type="AlphaFoldDB" id="A0A7C4Y4U6"/>
<evidence type="ECO:0000313" key="1">
    <source>
        <dbReference type="EMBL" id="HGW91402.1"/>
    </source>
</evidence>
<organism evidence="1">
    <name type="scientific">candidate division WOR-3 bacterium</name>
    <dbReference type="NCBI Taxonomy" id="2052148"/>
    <lineage>
        <taxon>Bacteria</taxon>
        <taxon>Bacteria division WOR-3</taxon>
    </lineage>
</organism>